<keyword evidence="3" id="KW-1185">Reference proteome</keyword>
<evidence type="ECO:0000313" key="2">
    <source>
        <dbReference type="EMBL" id="MCO1334831.1"/>
    </source>
</evidence>
<dbReference type="RefSeq" id="WP_252466502.1">
    <property type="nucleotide sequence ID" value="NZ_JALBWM010000039.1"/>
</dbReference>
<accession>A0A9X2J7T2</accession>
<dbReference type="EMBL" id="JALBWM010000039">
    <property type="protein sequence ID" value="MCO1334831.1"/>
    <property type="molecule type" value="Genomic_DNA"/>
</dbReference>
<evidence type="ECO:0000259" key="1">
    <source>
        <dbReference type="Pfam" id="PF14341"/>
    </source>
</evidence>
<protein>
    <submittedName>
        <fullName evidence="2">PilX N-terminal domain-containing pilus assembly protein</fullName>
    </submittedName>
</protein>
<gene>
    <name evidence="2" type="ORF">MO867_10810</name>
</gene>
<dbReference type="Pfam" id="PF14341">
    <property type="entry name" value="PilX_N"/>
    <property type="match status" value="1"/>
</dbReference>
<dbReference type="AlphaFoldDB" id="A0A9X2J7T2"/>
<name>A0A9X2J7T2_9GAMM</name>
<proteinExistence type="predicted"/>
<comment type="caution">
    <text evidence="2">The sequence shown here is derived from an EMBL/GenBank/DDBJ whole genome shotgun (WGS) entry which is preliminary data.</text>
</comment>
<evidence type="ECO:0000313" key="3">
    <source>
        <dbReference type="Proteomes" id="UP001139028"/>
    </source>
</evidence>
<dbReference type="InterPro" id="IPR025746">
    <property type="entry name" value="PilX_N_dom"/>
</dbReference>
<sequence length="182" mass="20010">MQRMVQQRGAVLIVSLIILLVLTLIGISGARGMLMNERMTSASRDAQIALEVAESMSRQGEDFIETLENLDSFEVDSWLHNAGAGPSDLFADSTWKDANSIAKDVPMKDADGSKKLQGRMFIERLDVADLGEDYTDINLSDMKTKGEGTVVEVFKIVSMGVGVANTQRIVVTQYAKEFDETK</sequence>
<organism evidence="2 3">
    <name type="scientific">Microbulbifer okhotskensis</name>
    <dbReference type="NCBI Taxonomy" id="2926617"/>
    <lineage>
        <taxon>Bacteria</taxon>
        <taxon>Pseudomonadati</taxon>
        <taxon>Pseudomonadota</taxon>
        <taxon>Gammaproteobacteria</taxon>
        <taxon>Cellvibrionales</taxon>
        <taxon>Microbulbiferaceae</taxon>
        <taxon>Microbulbifer</taxon>
    </lineage>
</organism>
<dbReference type="Proteomes" id="UP001139028">
    <property type="component" value="Unassembled WGS sequence"/>
</dbReference>
<feature type="domain" description="Type 4 fimbrial biogenesis protein PilX N-terminal" evidence="1">
    <location>
        <begin position="8"/>
        <end position="55"/>
    </location>
</feature>
<reference evidence="2" key="1">
    <citation type="journal article" date="2022" name="Arch. Microbiol.">
        <title>Microbulbifer okhotskensis sp. nov., isolated from a deep bottom sediment of the Okhotsk Sea.</title>
        <authorList>
            <person name="Romanenko L."/>
            <person name="Kurilenko V."/>
            <person name="Otstavnykh N."/>
            <person name="Velansky P."/>
            <person name="Isaeva M."/>
            <person name="Mikhailov V."/>
        </authorList>
    </citation>
    <scope>NUCLEOTIDE SEQUENCE</scope>
    <source>
        <strain evidence="2">OS29</strain>
    </source>
</reference>